<accession>A0A6J6ESZ1</accession>
<dbReference type="AlphaFoldDB" id="A0A6J6ESZ1"/>
<reference evidence="2" key="1">
    <citation type="submission" date="2020-05" db="EMBL/GenBank/DDBJ databases">
        <authorList>
            <person name="Chiriac C."/>
            <person name="Salcher M."/>
            <person name="Ghai R."/>
            <person name="Kavagutti S V."/>
        </authorList>
    </citation>
    <scope>NUCLEOTIDE SEQUENCE</scope>
</reference>
<dbReference type="InterPro" id="IPR036188">
    <property type="entry name" value="FAD/NAD-bd_sf"/>
</dbReference>
<organism evidence="2">
    <name type="scientific">freshwater metagenome</name>
    <dbReference type="NCBI Taxonomy" id="449393"/>
    <lineage>
        <taxon>unclassified sequences</taxon>
        <taxon>metagenomes</taxon>
        <taxon>ecological metagenomes</taxon>
    </lineage>
</organism>
<evidence type="ECO:0000259" key="1">
    <source>
        <dbReference type="Pfam" id="PF01593"/>
    </source>
</evidence>
<dbReference type="Gene3D" id="3.50.50.60">
    <property type="entry name" value="FAD/NAD(P)-binding domain"/>
    <property type="match status" value="1"/>
</dbReference>
<sequence>MNFDCIVVGAGLAGITAARTVQQAGNSVLLLEASDQVGGRVRSDVVDGFICDRGFQVINPKYPQVVKSKLIKELDFKYISGKIRLADEQIKVGYSLSTFSPKLGSLNQKFKFLKFVASPKVKNEKSFGHYTTELPDLYQKVLKPFLSGVFLTDPQEIASDVAQEILRSFVKSLPGVPAAGVGEFSRALARPIQNLKLNESVQSVSNGQVITNHGTYRGRYIIVATDPTTAAQLLSGVQLPKMLSSTTAYFATNQLPSDSKNLVVSSKSKLVNSIVISQVSSKYAPIGQHLVSATCLTAITESVFRKELAEIWQTNTHSWEYVARYEIKQSLPAHLPGVSKTKSAKFSDQIYLAGDHMAVPSQQGAMQSGFLAARAINQLIQ</sequence>
<protein>
    <submittedName>
        <fullName evidence="2">Unannotated protein</fullName>
    </submittedName>
</protein>
<proteinExistence type="predicted"/>
<dbReference type="GO" id="GO:0016491">
    <property type="term" value="F:oxidoreductase activity"/>
    <property type="evidence" value="ECO:0007669"/>
    <property type="project" value="InterPro"/>
</dbReference>
<dbReference type="PANTHER" id="PTHR42841">
    <property type="entry name" value="AMINE OXIDASE"/>
    <property type="match status" value="1"/>
</dbReference>
<evidence type="ECO:0000313" key="2">
    <source>
        <dbReference type="EMBL" id="CAB4579651.1"/>
    </source>
</evidence>
<gene>
    <name evidence="2" type="ORF">UFOPK1766_00368</name>
</gene>
<feature type="domain" description="Amine oxidase" evidence="1">
    <location>
        <begin position="12"/>
        <end position="376"/>
    </location>
</feature>
<dbReference type="SUPFAM" id="SSF51905">
    <property type="entry name" value="FAD/NAD(P)-binding domain"/>
    <property type="match status" value="1"/>
</dbReference>
<dbReference type="EMBL" id="CAEZTW010000043">
    <property type="protein sequence ID" value="CAB4579651.1"/>
    <property type="molecule type" value="Genomic_DNA"/>
</dbReference>
<dbReference type="Pfam" id="PF01593">
    <property type="entry name" value="Amino_oxidase"/>
    <property type="match status" value="1"/>
</dbReference>
<dbReference type="InterPro" id="IPR002937">
    <property type="entry name" value="Amino_oxidase"/>
</dbReference>
<name>A0A6J6ESZ1_9ZZZZ</name>